<organism evidence="4 5">
    <name type="scientific">Bifidobacterium bombi DSM 19703</name>
    <dbReference type="NCBI Taxonomy" id="1341695"/>
    <lineage>
        <taxon>Bacteria</taxon>
        <taxon>Bacillati</taxon>
        <taxon>Actinomycetota</taxon>
        <taxon>Actinomycetes</taxon>
        <taxon>Bifidobacteriales</taxon>
        <taxon>Bifidobacteriaceae</taxon>
        <taxon>Bifidobacterium</taxon>
    </lineage>
</organism>
<dbReference type="AlphaFoldDB" id="A0A086BPC9"/>
<protein>
    <submittedName>
        <fullName evidence="4">Glutamine amidotransferase of anthranilate synthase</fullName>
        <ecNumber evidence="4">4.1.3.27</ecNumber>
    </submittedName>
</protein>
<keyword evidence="4" id="KW-0456">Lyase</keyword>
<dbReference type="Pfam" id="PF00117">
    <property type="entry name" value="GATase"/>
    <property type="match status" value="1"/>
</dbReference>
<dbReference type="InterPro" id="IPR017926">
    <property type="entry name" value="GATASE"/>
</dbReference>
<dbReference type="STRING" id="1341695.BBOMB_1195"/>
<dbReference type="SUPFAM" id="SSF52317">
    <property type="entry name" value="Class I glutamine amidotransferase-like"/>
    <property type="match status" value="1"/>
</dbReference>
<feature type="compositionally biased region" description="Basic and acidic residues" evidence="2">
    <location>
        <begin position="1"/>
        <end position="16"/>
    </location>
</feature>
<dbReference type="PRINTS" id="PR00099">
    <property type="entry name" value="CPSGATASE"/>
</dbReference>
<dbReference type="GO" id="GO:0000162">
    <property type="term" value="P:L-tryptophan biosynthetic process"/>
    <property type="evidence" value="ECO:0007669"/>
    <property type="project" value="TreeGrafter"/>
</dbReference>
<feature type="region of interest" description="Disordered" evidence="2">
    <location>
        <begin position="1"/>
        <end position="27"/>
    </location>
</feature>
<reference evidence="4 5" key="1">
    <citation type="journal article" date="2014" name="Appl. Environ. Microbiol.">
        <title>Genomic encyclopedia of type strains of the genus Bifidobacterium.</title>
        <authorList>
            <person name="Milani C."/>
            <person name="Lugli G.A."/>
            <person name="Duranti S."/>
            <person name="Turroni F."/>
            <person name="Bottacini F."/>
            <person name="Mangifesta M."/>
            <person name="Sanchez B."/>
            <person name="Viappiani A."/>
            <person name="Mancabelli L."/>
            <person name="Taminiau B."/>
            <person name="Delcenserie V."/>
            <person name="Barrangou R."/>
            <person name="Margolles A."/>
            <person name="van Sinderen D."/>
            <person name="Ventura M."/>
        </authorList>
    </citation>
    <scope>NUCLEOTIDE SEQUENCE [LARGE SCALE GENOMIC DNA]</scope>
    <source>
        <strain evidence="4 5">DSM 19703</strain>
    </source>
</reference>
<keyword evidence="5" id="KW-1185">Reference proteome</keyword>
<proteinExistence type="predicted"/>
<evidence type="ECO:0000256" key="2">
    <source>
        <dbReference type="SAM" id="MobiDB-lite"/>
    </source>
</evidence>
<evidence type="ECO:0000313" key="4">
    <source>
        <dbReference type="EMBL" id="KFF31793.1"/>
    </source>
</evidence>
<keyword evidence="4" id="KW-0808">Transferase</keyword>
<evidence type="ECO:0000256" key="1">
    <source>
        <dbReference type="ARBA" id="ARBA00022962"/>
    </source>
</evidence>
<dbReference type="OrthoDB" id="9803598at2"/>
<name>A0A086BPC9_9BIFI</name>
<dbReference type="PANTHER" id="PTHR43418:SF4">
    <property type="entry name" value="MULTIFUNCTIONAL TRYPTOPHAN BIOSYNTHESIS PROTEIN"/>
    <property type="match status" value="1"/>
</dbReference>
<dbReference type="InterPro" id="IPR029062">
    <property type="entry name" value="Class_I_gatase-like"/>
</dbReference>
<sequence length="315" mass="33317">MTPLDNGHDLVSRFPEDGEADGSAEGARGALRRDAHDAAHILVVDNYDSFVYTIVSYLRTLGAVVDVLRNDAIAVVGCDIVPAETNSDSSAFVKNSDFSGDGDGAFRTRDVEHVSFADYDGVLISPGPGAPANAGVSEDMIRLCARTGTPMLGVCLGLQALAEVYGASVTHAASIRHGKTSDIELLGVNGRSCSYRGDEASPTEDLGDSAEVKGTVQSMFEGVPNPFVATRYHSLAVDPHTLPNELEVTARAMDDDTVQALQHVALPLYGVQFHPESIMSGSGYRIFANWLGICGQSSAVGRSYGLMPRVPAISR</sequence>
<accession>A0A086BPC9</accession>
<comment type="caution">
    <text evidence="4">The sequence shown here is derived from an EMBL/GenBank/DDBJ whole genome shotgun (WGS) entry which is preliminary data.</text>
</comment>
<dbReference type="Gene3D" id="3.40.50.880">
    <property type="match status" value="1"/>
</dbReference>
<dbReference type="EC" id="4.1.3.27" evidence="4"/>
<keyword evidence="1 4" id="KW-0315">Glutamine amidotransferase</keyword>
<feature type="domain" description="Glutamine amidotransferase" evidence="3">
    <location>
        <begin position="42"/>
        <end position="290"/>
    </location>
</feature>
<gene>
    <name evidence="4" type="ORF">BBOMB_1195</name>
</gene>
<evidence type="ECO:0000313" key="5">
    <source>
        <dbReference type="Proteomes" id="UP000028730"/>
    </source>
</evidence>
<dbReference type="GO" id="GO:0004049">
    <property type="term" value="F:anthranilate synthase activity"/>
    <property type="evidence" value="ECO:0007669"/>
    <property type="project" value="UniProtKB-EC"/>
</dbReference>
<dbReference type="PROSITE" id="PS51273">
    <property type="entry name" value="GATASE_TYPE_1"/>
    <property type="match status" value="1"/>
</dbReference>
<dbReference type="eggNOG" id="COG0512">
    <property type="taxonomic scope" value="Bacteria"/>
</dbReference>
<dbReference type="InterPro" id="IPR006221">
    <property type="entry name" value="TrpG/PapA_dom"/>
</dbReference>
<dbReference type="PANTHER" id="PTHR43418">
    <property type="entry name" value="MULTIFUNCTIONAL TRYPTOPHAN BIOSYNTHESIS PROTEIN-RELATED"/>
    <property type="match status" value="1"/>
</dbReference>
<evidence type="ECO:0000259" key="3">
    <source>
        <dbReference type="Pfam" id="PF00117"/>
    </source>
</evidence>
<dbReference type="InterPro" id="IPR050472">
    <property type="entry name" value="Anth_synth/Amidotransfase"/>
</dbReference>
<dbReference type="Proteomes" id="UP000028730">
    <property type="component" value="Unassembled WGS sequence"/>
</dbReference>
<dbReference type="PRINTS" id="PR00096">
    <property type="entry name" value="GATASE"/>
</dbReference>
<dbReference type="CDD" id="cd01743">
    <property type="entry name" value="GATase1_Anthranilate_Synthase"/>
    <property type="match status" value="1"/>
</dbReference>
<dbReference type="GO" id="GO:0016740">
    <property type="term" value="F:transferase activity"/>
    <property type="evidence" value="ECO:0007669"/>
    <property type="project" value="UniProtKB-KW"/>
</dbReference>
<dbReference type="EMBL" id="ATLK01000001">
    <property type="protein sequence ID" value="KFF31793.1"/>
    <property type="molecule type" value="Genomic_DNA"/>
</dbReference>
<dbReference type="GO" id="GO:0005829">
    <property type="term" value="C:cytosol"/>
    <property type="evidence" value="ECO:0007669"/>
    <property type="project" value="TreeGrafter"/>
</dbReference>